<dbReference type="EMBL" id="JPMI01000257">
    <property type="protein sequence ID" value="KFA89193.1"/>
    <property type="molecule type" value="Genomic_DNA"/>
</dbReference>
<dbReference type="Proteomes" id="UP000028547">
    <property type="component" value="Unassembled WGS sequence"/>
</dbReference>
<dbReference type="CDD" id="cd06260">
    <property type="entry name" value="DUF820-like"/>
    <property type="match status" value="1"/>
</dbReference>
<protein>
    <recommendedName>
        <fullName evidence="2">Putative restriction endonuclease domain-containing protein</fullName>
    </recommendedName>
</protein>
<dbReference type="Pfam" id="PF05685">
    <property type="entry name" value="Uma2"/>
    <property type="match status" value="1"/>
</dbReference>
<gene>
    <name evidence="3" type="ORF">Q664_36285</name>
</gene>
<accession>A0A084SL58</accession>
<dbReference type="RefSeq" id="WP_052519056.1">
    <property type="nucleotide sequence ID" value="NZ_JPMI01000257.1"/>
</dbReference>
<dbReference type="Gene3D" id="3.90.1570.10">
    <property type="entry name" value="tt1808, chain A"/>
    <property type="match status" value="1"/>
</dbReference>
<reference evidence="3 4" key="1">
    <citation type="submission" date="2014-07" db="EMBL/GenBank/DDBJ databases">
        <title>Draft Genome Sequence of Gephyronic Acid Producer, Cystobacter violaceus Strain Cb vi76.</title>
        <authorList>
            <person name="Stevens D.C."/>
            <person name="Young J."/>
            <person name="Carmichael R."/>
            <person name="Tan J."/>
            <person name="Taylor R.E."/>
        </authorList>
    </citation>
    <scope>NUCLEOTIDE SEQUENCE [LARGE SCALE GENOMIC DNA]</scope>
    <source>
        <strain evidence="3 4">Cb vi76</strain>
    </source>
</reference>
<evidence type="ECO:0000313" key="3">
    <source>
        <dbReference type="EMBL" id="KFA89193.1"/>
    </source>
</evidence>
<dbReference type="PANTHER" id="PTHR33352">
    <property type="entry name" value="SLR1095 PROTEIN"/>
    <property type="match status" value="1"/>
</dbReference>
<dbReference type="PANTHER" id="PTHR33352:SF3">
    <property type="entry name" value="SLR1612 PROTEIN"/>
    <property type="match status" value="1"/>
</dbReference>
<dbReference type="SUPFAM" id="SSF52980">
    <property type="entry name" value="Restriction endonuclease-like"/>
    <property type="match status" value="1"/>
</dbReference>
<dbReference type="InterPro" id="IPR012296">
    <property type="entry name" value="Nuclease_put_TT1808"/>
</dbReference>
<dbReference type="InterPro" id="IPR011335">
    <property type="entry name" value="Restrct_endonuc-II-like"/>
</dbReference>
<evidence type="ECO:0000259" key="2">
    <source>
        <dbReference type="Pfam" id="PF05685"/>
    </source>
</evidence>
<organism evidence="3 4">
    <name type="scientific">Archangium violaceum Cb vi76</name>
    <dbReference type="NCBI Taxonomy" id="1406225"/>
    <lineage>
        <taxon>Bacteria</taxon>
        <taxon>Pseudomonadati</taxon>
        <taxon>Myxococcota</taxon>
        <taxon>Myxococcia</taxon>
        <taxon>Myxococcales</taxon>
        <taxon>Cystobacterineae</taxon>
        <taxon>Archangiaceae</taxon>
        <taxon>Archangium</taxon>
    </lineage>
</organism>
<comment type="caution">
    <text evidence="3">The sequence shown here is derived from an EMBL/GenBank/DDBJ whole genome shotgun (WGS) entry which is preliminary data.</text>
</comment>
<dbReference type="InterPro" id="IPR008538">
    <property type="entry name" value="Uma2"/>
</dbReference>
<keyword evidence="1" id="KW-0175">Coiled coil</keyword>
<proteinExistence type="predicted"/>
<feature type="coiled-coil region" evidence="1">
    <location>
        <begin position="235"/>
        <end position="282"/>
    </location>
</feature>
<sequence>MSIGPYRIDPDDPRAPLQEEWERMTPEERARVVAGLPSEFPVSEAAPPEGDFHFVAKVRTREVLGGFFTRTGRKVYLACELPVYYPGERMFAPDVIAVVGVESHERMSWVVSAEGKGLDFALEIHVAGDRRKDLERNVERFARLGVREYFIFDRGRSRLTGWRLAAGRRRYRAIPSRQGSFSSEVLGLELRVDGERLRFLHEGTPLLEADEMISMLEVQRAGESRARVALEQQLVEQMSLRAEEARLRAEEARLRAEEVHRREAAERQLAEALAELARLRGGPG</sequence>
<feature type="domain" description="Putative restriction endonuclease" evidence="2">
    <location>
        <begin position="46"/>
        <end position="191"/>
    </location>
</feature>
<name>A0A084SL58_9BACT</name>
<dbReference type="AlphaFoldDB" id="A0A084SL58"/>
<evidence type="ECO:0000256" key="1">
    <source>
        <dbReference type="SAM" id="Coils"/>
    </source>
</evidence>
<evidence type="ECO:0000313" key="4">
    <source>
        <dbReference type="Proteomes" id="UP000028547"/>
    </source>
</evidence>